<evidence type="ECO:0000313" key="2">
    <source>
        <dbReference type="Proteomes" id="UP000006591"/>
    </source>
</evidence>
<sequence length="242" mass="26180">MRRGRSPRGDDNAWIWPLWLDSGPPTLDLPGSDEEVTLADGFRQGPMAARLTRLAMARGRSARLAWPMTVGGRATLPAAVGGQRIASSDDGASAWQQWPSRVLWRGRREAVDGGSELARTVLRVAIGSRRRQSELTAIRASGLRRGYRRLATGPDPDACPLAAAPLSSQDGYVGGLVKGRGNPFFSLTLSLSLSFSSPTAWMVSSALVAKLLLDDRLATRHWRGGYTSKVCGWWAVVSGKRL</sequence>
<name>A0A0E0IG63_ORYNI</name>
<accession>A0A0E0IG63</accession>
<dbReference type="EnsemblPlants" id="ONIVA09G00550.1">
    <property type="protein sequence ID" value="ONIVA09G00550.1"/>
    <property type="gene ID" value="ONIVA09G00550"/>
</dbReference>
<dbReference type="Proteomes" id="UP000006591">
    <property type="component" value="Chromosome 9"/>
</dbReference>
<dbReference type="Gramene" id="ONIVA09G00550.1">
    <property type="protein sequence ID" value="ONIVA09G00550.1"/>
    <property type="gene ID" value="ONIVA09G00550"/>
</dbReference>
<dbReference type="AlphaFoldDB" id="A0A0E0IG63"/>
<organism evidence="1">
    <name type="scientific">Oryza nivara</name>
    <name type="common">Indian wild rice</name>
    <name type="synonym">Oryza sativa f. spontanea</name>
    <dbReference type="NCBI Taxonomy" id="4536"/>
    <lineage>
        <taxon>Eukaryota</taxon>
        <taxon>Viridiplantae</taxon>
        <taxon>Streptophyta</taxon>
        <taxon>Embryophyta</taxon>
        <taxon>Tracheophyta</taxon>
        <taxon>Spermatophyta</taxon>
        <taxon>Magnoliopsida</taxon>
        <taxon>Liliopsida</taxon>
        <taxon>Poales</taxon>
        <taxon>Poaceae</taxon>
        <taxon>BOP clade</taxon>
        <taxon>Oryzoideae</taxon>
        <taxon>Oryzeae</taxon>
        <taxon>Oryzinae</taxon>
        <taxon>Oryza</taxon>
    </lineage>
</organism>
<proteinExistence type="predicted"/>
<evidence type="ECO:0000313" key="1">
    <source>
        <dbReference type="EnsemblPlants" id="ONIVA09G00550.1"/>
    </source>
</evidence>
<reference evidence="1" key="1">
    <citation type="submission" date="2015-04" db="UniProtKB">
        <authorList>
            <consortium name="EnsemblPlants"/>
        </authorList>
    </citation>
    <scope>IDENTIFICATION</scope>
    <source>
        <strain evidence="1">SL10</strain>
    </source>
</reference>
<dbReference type="HOGENOM" id="CLU_1148791_0_0_1"/>
<reference evidence="1" key="2">
    <citation type="submission" date="2018-04" db="EMBL/GenBank/DDBJ databases">
        <title>OnivRS2 (Oryza nivara Reference Sequence Version 2).</title>
        <authorList>
            <person name="Zhang J."/>
            <person name="Kudrna D."/>
            <person name="Lee S."/>
            <person name="Talag J."/>
            <person name="Rajasekar S."/>
            <person name="Welchert J."/>
            <person name="Hsing Y.-I."/>
            <person name="Wing R.A."/>
        </authorList>
    </citation>
    <scope>NUCLEOTIDE SEQUENCE [LARGE SCALE GENOMIC DNA]</scope>
    <source>
        <strain evidence="1">SL10</strain>
    </source>
</reference>
<protein>
    <submittedName>
        <fullName evidence="1">Uncharacterized protein</fullName>
    </submittedName>
</protein>
<keyword evidence="2" id="KW-1185">Reference proteome</keyword>